<feature type="domain" description="GTD-binding" evidence="7">
    <location>
        <begin position="637"/>
        <end position="735"/>
    </location>
</feature>
<name>A0A843WNH0_COLES</name>
<reference evidence="8" key="1">
    <citation type="submission" date="2017-07" db="EMBL/GenBank/DDBJ databases">
        <title>Taro Niue Genome Assembly and Annotation.</title>
        <authorList>
            <person name="Atibalentja N."/>
            <person name="Keating K."/>
            <person name="Fields C.J."/>
        </authorList>
    </citation>
    <scope>NUCLEOTIDE SEQUENCE</scope>
    <source>
        <strain evidence="8">Niue_2</strain>
        <tissue evidence="8">Leaf</tissue>
    </source>
</reference>
<evidence type="ECO:0000256" key="6">
    <source>
        <dbReference type="SAM" id="MobiDB-lite"/>
    </source>
</evidence>
<feature type="non-terminal residue" evidence="8">
    <location>
        <position position="912"/>
    </location>
</feature>
<keyword evidence="9" id="KW-1185">Reference proteome</keyword>
<organism evidence="8 9">
    <name type="scientific">Colocasia esculenta</name>
    <name type="common">Wild taro</name>
    <name type="synonym">Arum esculentum</name>
    <dbReference type="NCBI Taxonomy" id="4460"/>
    <lineage>
        <taxon>Eukaryota</taxon>
        <taxon>Viridiplantae</taxon>
        <taxon>Streptophyta</taxon>
        <taxon>Embryophyta</taxon>
        <taxon>Tracheophyta</taxon>
        <taxon>Spermatophyta</taxon>
        <taxon>Magnoliopsida</taxon>
        <taxon>Liliopsida</taxon>
        <taxon>Araceae</taxon>
        <taxon>Aroideae</taxon>
        <taxon>Colocasieae</taxon>
        <taxon>Colocasia</taxon>
    </lineage>
</organism>
<dbReference type="Pfam" id="PF04576">
    <property type="entry name" value="Zein-binding"/>
    <property type="match status" value="1"/>
</dbReference>
<keyword evidence="5" id="KW-0175">Coiled coil</keyword>
<evidence type="ECO:0000313" key="8">
    <source>
        <dbReference type="EMBL" id="MQM11439.1"/>
    </source>
</evidence>
<keyword evidence="3" id="KW-1133">Transmembrane helix</keyword>
<evidence type="ECO:0000259" key="7">
    <source>
        <dbReference type="PROSITE" id="PS51775"/>
    </source>
</evidence>
<dbReference type="OrthoDB" id="1047602at2759"/>
<dbReference type="PANTHER" id="PTHR31448:SF32">
    <property type="entry name" value="MYOSIN-BINDING PROTEIN 1"/>
    <property type="match status" value="1"/>
</dbReference>
<dbReference type="InterPro" id="IPR007656">
    <property type="entry name" value="GTD-bd"/>
</dbReference>
<evidence type="ECO:0000256" key="2">
    <source>
        <dbReference type="ARBA" id="ARBA00022692"/>
    </source>
</evidence>
<dbReference type="InterPro" id="IPR039306">
    <property type="entry name" value="MYOB"/>
</dbReference>
<keyword evidence="4" id="KW-0472">Membrane</keyword>
<evidence type="ECO:0000256" key="5">
    <source>
        <dbReference type="SAM" id="Coils"/>
    </source>
</evidence>
<comment type="subcellular location">
    <subcellularLocation>
        <location evidence="1">Membrane</location>
        <topology evidence="1">Single-pass membrane protein</topology>
    </subcellularLocation>
</comment>
<evidence type="ECO:0000256" key="3">
    <source>
        <dbReference type="ARBA" id="ARBA00022989"/>
    </source>
</evidence>
<feature type="region of interest" description="Disordered" evidence="6">
    <location>
        <begin position="820"/>
        <end position="841"/>
    </location>
</feature>
<gene>
    <name evidence="8" type="ORF">Taro_044346</name>
</gene>
<accession>A0A843WNH0</accession>
<keyword evidence="2" id="KW-0812">Transmembrane</keyword>
<dbReference type="GO" id="GO:0016020">
    <property type="term" value="C:membrane"/>
    <property type="evidence" value="ECO:0007669"/>
    <property type="project" value="UniProtKB-SubCell"/>
</dbReference>
<feature type="coiled-coil region" evidence="5">
    <location>
        <begin position="643"/>
        <end position="737"/>
    </location>
</feature>
<protein>
    <recommendedName>
        <fullName evidence="7">GTD-binding domain-containing protein</fullName>
    </recommendedName>
</protein>
<comment type="caution">
    <text evidence="8">The sequence shown here is derived from an EMBL/GenBank/DDBJ whole genome shotgun (WGS) entry which is preliminary data.</text>
</comment>
<dbReference type="EMBL" id="NMUH01004979">
    <property type="protein sequence ID" value="MQM11439.1"/>
    <property type="molecule type" value="Genomic_DNA"/>
</dbReference>
<dbReference type="PANTHER" id="PTHR31448">
    <property type="entry name" value="MYOSIN-BINDING PROTEIN 2"/>
    <property type="match status" value="1"/>
</dbReference>
<sequence>LRKRIAISPPVVGAGAPPSPLQPLSSIACAARWREEGGSEFGLRLGHLPLCTFNDCLFKSIIQKLFGLHMASSYRPNRQKKSCQTFSSALSSAATEWLLILLIYLDGFFSYLATKFAHYSNLQIPCLLCSRLDHLIGFEKFGLYKDLICHAHKLEISSLAYCHVHQKLADAHEVCETCLLSFATEKKPNPKTFRSLVGKFERNLSNGGSAHPTLPGAVDTDGIEVNFKGEDVAQVPLLKRDRMVDSPRTRYCSCCNELFHRKSHVQRLLQTKSVECGDGLLGQAAHNCLQYRDRINKIREKHLMSPTASRIGNRGFDRLSHIGYTQLKLTSDSESEVPFSDEDDGNAPVGVHHPKEYSFSKNLRPGPAKNDWNNVPKAFSDGMMLEKLIHANATPPESSHLVTPEQLCTDECHDASNSSMSEITITRDLGGLNWNEFGRKDLPSTPLSCTSRGMKFLDEAEVHAPAPGTGSNPVPAKDKLEVSDSKCDMGIADAPVACSTTYVEAPKDFISSRTELKQIQTTHKLTSSVINHMDPNDAYKLAIGYRLNQPSPRSPSRYHEDFKNFFSHISAGRGLEYQYNDAVPSPRVHGQLDDSKMSDASSTINHQSLGKKFINERNEPGFEFLDAGLIDEIEGESLTDRLKRQIELDRKFMSLLYKELEEERNAAAIAANQAMAMITRLQEEKAAMQMEALQYQRLMEEQAEYDQEALQETNDLLTEKEKEIQDLEAEIESYKRRLGEESLFLNMNSDPGGREDNLTDISLARRSEGNKALEQRDAVFSDAGDDRGVILKDSLLDLEDEKLYISECLKRLKKRLSTIEESHNGSIPSPRSDNEGKESNTVSRITDLTALENEVLHLSERLGALETDRSLLEHSINSLRNGNDGVQFIQEIASHLQELRRVGTGKREQIDV</sequence>
<dbReference type="PROSITE" id="PS51775">
    <property type="entry name" value="GTD_BINDING"/>
    <property type="match status" value="1"/>
</dbReference>
<dbReference type="AlphaFoldDB" id="A0A843WNH0"/>
<dbReference type="GO" id="GO:0080115">
    <property type="term" value="F:myosin XI tail binding"/>
    <property type="evidence" value="ECO:0007669"/>
    <property type="project" value="UniProtKB-ARBA"/>
</dbReference>
<dbReference type="Proteomes" id="UP000652761">
    <property type="component" value="Unassembled WGS sequence"/>
</dbReference>
<evidence type="ECO:0000313" key="9">
    <source>
        <dbReference type="Proteomes" id="UP000652761"/>
    </source>
</evidence>
<evidence type="ECO:0000256" key="4">
    <source>
        <dbReference type="ARBA" id="ARBA00023136"/>
    </source>
</evidence>
<evidence type="ECO:0000256" key="1">
    <source>
        <dbReference type="ARBA" id="ARBA00004167"/>
    </source>
</evidence>
<proteinExistence type="predicted"/>